<evidence type="ECO:0000256" key="10">
    <source>
        <dbReference type="ARBA" id="ARBA00023128"/>
    </source>
</evidence>
<keyword evidence="8" id="KW-1133">Transmembrane helix</keyword>
<evidence type="ECO:0000256" key="11">
    <source>
        <dbReference type="ARBA" id="ARBA00023136"/>
    </source>
</evidence>
<evidence type="ECO:0000256" key="13">
    <source>
        <dbReference type="SAM" id="MobiDB-lite"/>
    </source>
</evidence>
<comment type="subunit">
    <text evidence="3">F-type ATPases have 2 components, CF(1) - the catalytic core - and CF(0) - the membrane proton channel.</text>
</comment>
<keyword evidence="5 12" id="KW-0138">CF(0)</keyword>
<evidence type="ECO:0000256" key="1">
    <source>
        <dbReference type="ARBA" id="ARBA00004304"/>
    </source>
</evidence>
<reference evidence="14" key="1">
    <citation type="submission" date="2021-10" db="EMBL/GenBank/DDBJ databases">
        <authorList>
            <person name="Liu J."/>
            <person name="Bian X."/>
        </authorList>
    </citation>
    <scope>NUCLEOTIDE SEQUENCE</scope>
</reference>
<dbReference type="EMBL" id="OK638186">
    <property type="protein sequence ID" value="UXL83021.1"/>
    <property type="molecule type" value="Genomic_DNA"/>
</dbReference>
<keyword evidence="7 12" id="KW-0375">Hydrogen ion transport</keyword>
<dbReference type="GO" id="GO:0031966">
    <property type="term" value="C:mitochondrial membrane"/>
    <property type="evidence" value="ECO:0007669"/>
    <property type="project" value="UniProtKB-SubCell"/>
</dbReference>
<organism evidence="14">
    <name type="scientific">Palaeoagraecia brunnea</name>
    <dbReference type="NCBI Taxonomy" id="2981282"/>
    <lineage>
        <taxon>Eukaryota</taxon>
        <taxon>Metazoa</taxon>
        <taxon>Ecdysozoa</taxon>
        <taxon>Arthropoda</taxon>
        <taxon>Hexapoda</taxon>
        <taxon>Insecta</taxon>
        <taxon>Pterygota</taxon>
        <taxon>Neoptera</taxon>
        <taxon>Polyneoptera</taxon>
        <taxon>Orthoptera</taxon>
        <taxon>Ensifera</taxon>
        <taxon>Tettigoniidea</taxon>
        <taxon>Tettigonioidea</taxon>
        <taxon>Tettigoniidae</taxon>
        <taxon>Conocephalinae</taxon>
        <taxon>Agraeciini</taxon>
        <taxon>Palaeoagraecia</taxon>
    </lineage>
</organism>
<evidence type="ECO:0000256" key="7">
    <source>
        <dbReference type="ARBA" id="ARBA00022781"/>
    </source>
</evidence>
<evidence type="ECO:0000256" key="2">
    <source>
        <dbReference type="ARBA" id="ARBA00008892"/>
    </source>
</evidence>
<evidence type="ECO:0000256" key="8">
    <source>
        <dbReference type="ARBA" id="ARBA00022989"/>
    </source>
</evidence>
<accession>A0A977WKX9</accession>
<name>A0A977WKX9_9ORTH</name>
<sequence>MAPMSWLALFLLFSLALFLFTIFNYPLMPLADTSSNKNSNDKLLSPPLNWKW</sequence>
<evidence type="ECO:0000256" key="4">
    <source>
        <dbReference type="ARBA" id="ARBA00022448"/>
    </source>
</evidence>
<dbReference type="GeneID" id="76305424"/>
<dbReference type="InterPro" id="IPR001421">
    <property type="entry name" value="ATP8_metazoa"/>
</dbReference>
<feature type="compositionally biased region" description="Low complexity" evidence="13">
    <location>
        <begin position="34"/>
        <end position="45"/>
    </location>
</feature>
<evidence type="ECO:0000313" key="14">
    <source>
        <dbReference type="EMBL" id="UXL83021.1"/>
    </source>
</evidence>
<protein>
    <recommendedName>
        <fullName evidence="12">ATP synthase complex subunit 8</fullName>
    </recommendedName>
</protein>
<dbReference type="GO" id="GO:0045259">
    <property type="term" value="C:proton-transporting ATP synthase complex"/>
    <property type="evidence" value="ECO:0007669"/>
    <property type="project" value="UniProtKB-KW"/>
</dbReference>
<keyword evidence="10 12" id="KW-0496">Mitochondrion</keyword>
<dbReference type="Pfam" id="PF00895">
    <property type="entry name" value="ATP-synt_8"/>
    <property type="match status" value="1"/>
</dbReference>
<proteinExistence type="inferred from homology"/>
<evidence type="ECO:0000256" key="5">
    <source>
        <dbReference type="ARBA" id="ARBA00022547"/>
    </source>
</evidence>
<dbReference type="AlphaFoldDB" id="A0A977WKX9"/>
<comment type="similarity">
    <text evidence="2 12">Belongs to the ATPase protein 8 family.</text>
</comment>
<keyword evidence="6 12" id="KW-0812">Transmembrane</keyword>
<keyword evidence="9 12" id="KW-0406">Ion transport</keyword>
<gene>
    <name evidence="14" type="primary">ATP8</name>
</gene>
<dbReference type="RefSeq" id="YP_010511697.1">
    <property type="nucleotide sequence ID" value="NC_067510.1"/>
</dbReference>
<dbReference type="CTD" id="4509"/>
<feature type="region of interest" description="Disordered" evidence="13">
    <location>
        <begin position="32"/>
        <end position="52"/>
    </location>
</feature>
<evidence type="ECO:0000256" key="12">
    <source>
        <dbReference type="RuleBase" id="RU003661"/>
    </source>
</evidence>
<evidence type="ECO:0000256" key="6">
    <source>
        <dbReference type="ARBA" id="ARBA00022692"/>
    </source>
</evidence>
<dbReference type="GO" id="GO:0015986">
    <property type="term" value="P:proton motive force-driven ATP synthesis"/>
    <property type="evidence" value="ECO:0007669"/>
    <property type="project" value="InterPro"/>
</dbReference>
<dbReference type="GO" id="GO:0015078">
    <property type="term" value="F:proton transmembrane transporter activity"/>
    <property type="evidence" value="ECO:0007669"/>
    <property type="project" value="InterPro"/>
</dbReference>
<keyword evidence="11" id="KW-0472">Membrane</keyword>
<evidence type="ECO:0000256" key="3">
    <source>
        <dbReference type="ARBA" id="ARBA00011291"/>
    </source>
</evidence>
<evidence type="ECO:0000256" key="9">
    <source>
        <dbReference type="ARBA" id="ARBA00023065"/>
    </source>
</evidence>
<geneLocation type="mitochondrion" evidence="14"/>
<keyword evidence="4 12" id="KW-0813">Transport</keyword>
<comment type="subcellular location">
    <subcellularLocation>
        <location evidence="1 12">Mitochondrion membrane</location>
        <topology evidence="1 12">Single-pass membrane protein</topology>
    </subcellularLocation>
</comment>